<dbReference type="Proteomes" id="UP000608522">
    <property type="component" value="Unassembled WGS sequence"/>
</dbReference>
<feature type="region of interest" description="Disordered" evidence="1">
    <location>
        <begin position="1"/>
        <end position="24"/>
    </location>
</feature>
<name>A0ABQ3T2K8_9ACTN</name>
<reference evidence="4" key="1">
    <citation type="submission" date="2023-07" db="EMBL/GenBank/DDBJ databases">
        <title>Whole genome shotgun sequence of Streptomyces spororaveus NBRC 15456.</title>
        <authorList>
            <person name="Komaki H."/>
            <person name="Tamura T."/>
        </authorList>
    </citation>
    <scope>NUCLEOTIDE SEQUENCE [LARGE SCALE GENOMIC DNA]</scope>
    <source>
        <strain evidence="4">NBRC 15456</strain>
    </source>
</reference>
<gene>
    <name evidence="3" type="ORF">Sspor_01630</name>
</gene>
<sequence length="106" mass="11713">MEHSSERENSEGSASSRYTRDMQQERHALREALRSDLPAAHMGLGVTIIALIVVASFSGPRWTLIIAGAFTAWFILALTVIHIGSGLGWDAIRRAYIATFGWGNWI</sequence>
<evidence type="ECO:0000256" key="2">
    <source>
        <dbReference type="SAM" id="Phobius"/>
    </source>
</evidence>
<dbReference type="RefSeq" id="WP_237403570.1">
    <property type="nucleotide sequence ID" value="NZ_BAAATO010000022.1"/>
</dbReference>
<feature type="compositionally biased region" description="Basic and acidic residues" evidence="1">
    <location>
        <begin position="1"/>
        <end position="10"/>
    </location>
</feature>
<evidence type="ECO:0000313" key="3">
    <source>
        <dbReference type="EMBL" id="GHI74602.1"/>
    </source>
</evidence>
<proteinExistence type="predicted"/>
<accession>A0ABQ3T2K8</accession>
<feature type="transmembrane region" description="Helical" evidence="2">
    <location>
        <begin position="64"/>
        <end position="84"/>
    </location>
</feature>
<evidence type="ECO:0000313" key="4">
    <source>
        <dbReference type="Proteomes" id="UP000608522"/>
    </source>
</evidence>
<comment type="caution">
    <text evidence="3">The sequence shown here is derived from an EMBL/GenBank/DDBJ whole genome shotgun (WGS) entry which is preliminary data.</text>
</comment>
<evidence type="ECO:0000256" key="1">
    <source>
        <dbReference type="SAM" id="MobiDB-lite"/>
    </source>
</evidence>
<keyword evidence="2" id="KW-0812">Transmembrane</keyword>
<protein>
    <submittedName>
        <fullName evidence="3">Uncharacterized protein</fullName>
    </submittedName>
</protein>
<keyword evidence="2" id="KW-1133">Transmembrane helix</keyword>
<organism evidence="3 4">
    <name type="scientific">Streptomyces spororaveus</name>
    <dbReference type="NCBI Taxonomy" id="284039"/>
    <lineage>
        <taxon>Bacteria</taxon>
        <taxon>Bacillati</taxon>
        <taxon>Actinomycetota</taxon>
        <taxon>Actinomycetes</taxon>
        <taxon>Kitasatosporales</taxon>
        <taxon>Streptomycetaceae</taxon>
        <taxon>Streptomyces</taxon>
    </lineage>
</organism>
<keyword evidence="2" id="KW-0472">Membrane</keyword>
<feature type="transmembrane region" description="Helical" evidence="2">
    <location>
        <begin position="39"/>
        <end position="58"/>
    </location>
</feature>
<dbReference type="EMBL" id="BNED01000002">
    <property type="protein sequence ID" value="GHI74602.1"/>
    <property type="molecule type" value="Genomic_DNA"/>
</dbReference>
<keyword evidence="4" id="KW-1185">Reference proteome</keyword>